<dbReference type="OrthoDB" id="573392at2"/>
<dbReference type="STRING" id="45670.SN16_11865"/>
<keyword evidence="5" id="KW-1185">Reference proteome</keyword>
<comment type="caution">
    <text evidence="2">The sequence shown here is derived from an EMBL/GenBank/DDBJ whole genome shotgun (WGS) entry which is preliminary data.</text>
</comment>
<dbReference type="EMBL" id="JABEVU030000001">
    <property type="protein sequence ID" value="MDB0579232.1"/>
    <property type="molecule type" value="Genomic_DNA"/>
</dbReference>
<accession>A0A0C2HDN8</accession>
<sequence length="110" mass="12324">MTRRITNHKILGSFEVDLVTFYWNGLELHGHRGESLTAALLANDIRTLRLHEKDGSPRGLYCNIGHCSECRVTIDGKKNQRACLNTVKEGMKIESQSMLPNLTEGGRNDA</sequence>
<dbReference type="SUPFAM" id="SSF54292">
    <property type="entry name" value="2Fe-2S ferredoxin-like"/>
    <property type="match status" value="1"/>
</dbReference>
<keyword evidence="1" id="KW-0560">Oxidoreductase</keyword>
<dbReference type="AlphaFoldDB" id="A0A0C2HDN8"/>
<proteinExistence type="predicted"/>
<evidence type="ECO:0000256" key="1">
    <source>
        <dbReference type="ARBA" id="ARBA00023002"/>
    </source>
</evidence>
<gene>
    <name evidence="3" type="ORF">F7P68_0001595</name>
    <name evidence="2" type="ORF">SN16_11865</name>
</gene>
<organism evidence="2 4">
    <name type="scientific">Salinicoccus roseus</name>
    <dbReference type="NCBI Taxonomy" id="45670"/>
    <lineage>
        <taxon>Bacteria</taxon>
        <taxon>Bacillati</taxon>
        <taxon>Bacillota</taxon>
        <taxon>Bacilli</taxon>
        <taxon>Bacillales</taxon>
        <taxon>Staphylococcaceae</taxon>
        <taxon>Salinicoccus</taxon>
    </lineage>
</organism>
<reference evidence="3 5" key="4">
    <citation type="submission" date="2022-12" db="EMBL/GenBank/DDBJ databases">
        <title>Genome analysis and biological profiling of marine Salinicoccus roseus MOSEL-ME25.</title>
        <authorList>
            <person name="Mirza F.T."/>
            <person name="Xie Y."/>
            <person name="Shinwari Z.K."/>
        </authorList>
    </citation>
    <scope>NUCLEOTIDE SEQUENCE [LARGE SCALE GENOMIC DNA]</scope>
    <source>
        <strain evidence="3 5">MOSEL-ME25</strain>
    </source>
</reference>
<reference evidence="5" key="2">
    <citation type="submission" date="2020-04" db="EMBL/GenBank/DDBJ databases">
        <title>Genome analysis and biological profiling of marine Cellulosimicrobium funkei MOSEL-ME6.</title>
        <authorList>
            <person name="Tanveer F."/>
            <person name="Xie Y."/>
            <person name="Shinwari Z.K."/>
        </authorList>
    </citation>
    <scope>NUCLEOTIDE SEQUENCE [LARGE SCALE GENOMIC DNA]</scope>
    <source>
        <strain evidence="5">MOSEL-ME25</strain>
    </source>
</reference>
<evidence type="ECO:0000313" key="3">
    <source>
        <dbReference type="EMBL" id="MDB0579232.1"/>
    </source>
</evidence>
<name>A0A0C2HDN8_9STAP</name>
<dbReference type="EMBL" id="JXII01000010">
    <property type="protein sequence ID" value="KIH69779.1"/>
    <property type="molecule type" value="Genomic_DNA"/>
</dbReference>
<dbReference type="InterPro" id="IPR036010">
    <property type="entry name" value="2Fe-2S_ferredoxin-like_sf"/>
</dbReference>
<dbReference type="GO" id="GO:0016491">
    <property type="term" value="F:oxidoreductase activity"/>
    <property type="evidence" value="ECO:0007669"/>
    <property type="project" value="UniProtKB-KW"/>
</dbReference>
<evidence type="ECO:0000313" key="2">
    <source>
        <dbReference type="EMBL" id="KIH69779.1"/>
    </source>
</evidence>
<dbReference type="InterPro" id="IPR042204">
    <property type="entry name" value="2Fe-2S-bd_N"/>
</dbReference>
<evidence type="ECO:0000313" key="5">
    <source>
        <dbReference type="Proteomes" id="UP000527860"/>
    </source>
</evidence>
<dbReference type="Pfam" id="PF13510">
    <property type="entry name" value="Fer2_4"/>
    <property type="match status" value="1"/>
</dbReference>
<dbReference type="Proteomes" id="UP000527860">
    <property type="component" value="Unassembled WGS sequence"/>
</dbReference>
<dbReference type="Proteomes" id="UP000031546">
    <property type="component" value="Unassembled WGS sequence"/>
</dbReference>
<dbReference type="GeneID" id="77846237"/>
<dbReference type="Gene3D" id="3.10.20.440">
    <property type="entry name" value="2Fe-2S iron-sulphur cluster binding domain, sarcosine oxidase, alpha subunit, N-terminal domain"/>
    <property type="match status" value="1"/>
</dbReference>
<evidence type="ECO:0000313" key="4">
    <source>
        <dbReference type="Proteomes" id="UP000031546"/>
    </source>
</evidence>
<protein>
    <submittedName>
        <fullName evidence="3">(2Fe-2S)-binding protein</fullName>
    </submittedName>
    <submittedName>
        <fullName evidence="2">Sarcosine oxidase subunit alpha</fullName>
    </submittedName>
</protein>
<dbReference type="RefSeq" id="WP_040106844.1">
    <property type="nucleotide sequence ID" value="NZ_JABEVU030000001.1"/>
</dbReference>
<reference evidence="3" key="3">
    <citation type="submission" date="2020-04" db="EMBL/GenBank/DDBJ databases">
        <authorList>
            <person name="Tanveer F."/>
            <person name="Xie Y."/>
            <person name="Shinwari Z.K."/>
        </authorList>
    </citation>
    <scope>NUCLEOTIDE SEQUENCE</scope>
    <source>
        <strain evidence="3">MOSEL-ME25</strain>
    </source>
</reference>
<dbReference type="GO" id="GO:0051536">
    <property type="term" value="F:iron-sulfur cluster binding"/>
    <property type="evidence" value="ECO:0007669"/>
    <property type="project" value="InterPro"/>
</dbReference>
<reference evidence="2 4" key="1">
    <citation type="submission" date="2015-01" db="EMBL/GenBank/DDBJ databases">
        <title>Genome sequences of high lactate-tolerant strain Salinicoccus roseus W12 with industrial interest.</title>
        <authorList>
            <person name="Wang H."/>
            <person name="Yu B."/>
        </authorList>
    </citation>
    <scope>NUCLEOTIDE SEQUENCE [LARGE SCALE GENOMIC DNA]</scope>
    <source>
        <strain evidence="2 4">W12</strain>
    </source>
</reference>